<sequence>MKSKINYQKIWNANDFINRSFFAQIELKYSIQEAEEIASLQWNKLNLIHQIKIKEYLNK</sequence>
<reference evidence="1" key="1">
    <citation type="submission" date="2020-04" db="EMBL/GenBank/DDBJ databases">
        <authorList>
            <person name="Chiriac C."/>
            <person name="Salcher M."/>
            <person name="Ghai R."/>
            <person name="Kavagutti S V."/>
        </authorList>
    </citation>
    <scope>NUCLEOTIDE SEQUENCE</scope>
</reference>
<dbReference type="EMBL" id="LR796568">
    <property type="protein sequence ID" value="CAB4151717.1"/>
    <property type="molecule type" value="Genomic_DNA"/>
</dbReference>
<proteinExistence type="predicted"/>
<evidence type="ECO:0000313" key="1">
    <source>
        <dbReference type="EMBL" id="CAB4151717.1"/>
    </source>
</evidence>
<protein>
    <submittedName>
        <fullName evidence="1">Uncharacterized protein</fullName>
    </submittedName>
</protein>
<organism evidence="1">
    <name type="scientific">uncultured Caudovirales phage</name>
    <dbReference type="NCBI Taxonomy" id="2100421"/>
    <lineage>
        <taxon>Viruses</taxon>
        <taxon>Duplodnaviria</taxon>
        <taxon>Heunggongvirae</taxon>
        <taxon>Uroviricota</taxon>
        <taxon>Caudoviricetes</taxon>
        <taxon>Peduoviridae</taxon>
        <taxon>Maltschvirus</taxon>
        <taxon>Maltschvirus maltsch</taxon>
    </lineage>
</organism>
<name>A0A6J5N088_9CAUD</name>
<gene>
    <name evidence="1" type="ORF">UFOVP595_27</name>
</gene>
<accession>A0A6J5N088</accession>